<dbReference type="AlphaFoldDB" id="A0A323US79"/>
<feature type="domain" description="HTH araC/xylS-type" evidence="4">
    <location>
        <begin position="221"/>
        <end position="321"/>
    </location>
</feature>
<evidence type="ECO:0000313" key="5">
    <source>
        <dbReference type="EMBL" id="PZA15237.1"/>
    </source>
</evidence>
<dbReference type="SMART" id="SM00342">
    <property type="entry name" value="HTH_ARAC"/>
    <property type="match status" value="1"/>
</dbReference>
<dbReference type="OrthoDB" id="185346at2"/>
<dbReference type="NCBIfam" id="NF041686">
    <property type="entry name" value="ant_diox_reg_AndR"/>
    <property type="match status" value="1"/>
</dbReference>
<evidence type="ECO:0000256" key="2">
    <source>
        <dbReference type="ARBA" id="ARBA00023125"/>
    </source>
</evidence>
<dbReference type="Proteomes" id="UP000248259">
    <property type="component" value="Unassembled WGS sequence"/>
</dbReference>
<accession>A0A323US79</accession>
<keyword evidence="3" id="KW-0804">Transcription</keyword>
<evidence type="ECO:0000313" key="6">
    <source>
        <dbReference type="Proteomes" id="UP000248259"/>
    </source>
</evidence>
<dbReference type="PANTHER" id="PTHR46796">
    <property type="entry name" value="HTH-TYPE TRANSCRIPTIONAL ACTIVATOR RHAS-RELATED"/>
    <property type="match status" value="1"/>
</dbReference>
<dbReference type="GO" id="GO:0043565">
    <property type="term" value="F:sequence-specific DNA binding"/>
    <property type="evidence" value="ECO:0007669"/>
    <property type="project" value="InterPro"/>
</dbReference>
<dbReference type="InterPro" id="IPR035418">
    <property type="entry name" value="AraC-bd_2"/>
</dbReference>
<name>A0A323US79_9RHOO</name>
<dbReference type="EMBL" id="QKOE01000016">
    <property type="protein sequence ID" value="PZA15237.1"/>
    <property type="molecule type" value="Genomic_DNA"/>
</dbReference>
<protein>
    <submittedName>
        <fullName evidence="5">AraC family transcriptional regulator</fullName>
    </submittedName>
</protein>
<keyword evidence="6" id="KW-1185">Reference proteome</keyword>
<reference evidence="5 6" key="1">
    <citation type="submission" date="2018-06" db="EMBL/GenBank/DDBJ databases">
        <title>Azoarcus communis strain SWub3 genome.</title>
        <authorList>
            <person name="Zorraquino Salvo V."/>
            <person name="Toubiana D."/>
            <person name="Blumwald E."/>
        </authorList>
    </citation>
    <scope>NUCLEOTIDE SEQUENCE [LARGE SCALE GENOMIC DNA]</scope>
    <source>
        <strain evidence="5 6">SWub3</strain>
    </source>
</reference>
<evidence type="ECO:0000256" key="3">
    <source>
        <dbReference type="ARBA" id="ARBA00023163"/>
    </source>
</evidence>
<dbReference type="InterPro" id="IPR050204">
    <property type="entry name" value="AraC_XylS_family_regulators"/>
</dbReference>
<organism evidence="5 6">
    <name type="scientific">Parazoarcus communis SWub3 = DSM 12120</name>
    <dbReference type="NCBI Taxonomy" id="1121029"/>
    <lineage>
        <taxon>Bacteria</taxon>
        <taxon>Pseudomonadati</taxon>
        <taxon>Pseudomonadota</taxon>
        <taxon>Betaproteobacteria</taxon>
        <taxon>Rhodocyclales</taxon>
        <taxon>Zoogloeaceae</taxon>
        <taxon>Parazoarcus</taxon>
    </lineage>
</organism>
<dbReference type="SUPFAM" id="SSF46689">
    <property type="entry name" value="Homeodomain-like"/>
    <property type="match status" value="2"/>
</dbReference>
<dbReference type="Gene3D" id="1.10.10.60">
    <property type="entry name" value="Homeodomain-like"/>
    <property type="match status" value="1"/>
</dbReference>
<dbReference type="InterPro" id="IPR049668">
    <property type="entry name" value="AndR"/>
</dbReference>
<keyword evidence="1" id="KW-0805">Transcription regulation</keyword>
<dbReference type="RefSeq" id="WP_110527713.1">
    <property type="nucleotide sequence ID" value="NZ_QKOE01000016.1"/>
</dbReference>
<dbReference type="InterPro" id="IPR009057">
    <property type="entry name" value="Homeodomain-like_sf"/>
</dbReference>
<evidence type="ECO:0000256" key="1">
    <source>
        <dbReference type="ARBA" id="ARBA00023015"/>
    </source>
</evidence>
<dbReference type="Pfam" id="PF12833">
    <property type="entry name" value="HTH_18"/>
    <property type="match status" value="1"/>
</dbReference>
<dbReference type="PROSITE" id="PS00041">
    <property type="entry name" value="HTH_ARAC_FAMILY_1"/>
    <property type="match status" value="1"/>
</dbReference>
<evidence type="ECO:0000259" key="4">
    <source>
        <dbReference type="PROSITE" id="PS01124"/>
    </source>
</evidence>
<dbReference type="Pfam" id="PF14525">
    <property type="entry name" value="AraC_binding_2"/>
    <property type="match status" value="1"/>
</dbReference>
<dbReference type="PANTHER" id="PTHR46796:SF6">
    <property type="entry name" value="ARAC SUBFAMILY"/>
    <property type="match status" value="1"/>
</dbReference>
<gene>
    <name evidence="5" type="ORF">DNK49_18000</name>
</gene>
<dbReference type="PROSITE" id="PS01124">
    <property type="entry name" value="HTH_ARAC_FAMILY_2"/>
    <property type="match status" value="1"/>
</dbReference>
<keyword evidence="2" id="KW-0238">DNA-binding</keyword>
<comment type="caution">
    <text evidence="5">The sequence shown here is derived from an EMBL/GenBank/DDBJ whole genome shotgun (WGS) entry which is preliminary data.</text>
</comment>
<dbReference type="InterPro" id="IPR018062">
    <property type="entry name" value="HTH_AraC-typ_CS"/>
</dbReference>
<sequence>MHAYGTSPEPVALRQRRYFESVDIDDTCIRISSILQPHRLEPTQRTRPIRSHMDVARIGSTAIGAIDFGDAMKVFVDEMEDYYLFVCCLRGHAEIDSMGERTTIGRDRGAVCIPGAKFHGRFSPDCEQFFMRVDRAALTAHTGVELMHFDHRLDLTSPALAPWLAQFRLFASQPEMIELAERNPVVAVEMERMLLTLLLAGQPHRPSVQQETTGIAPAIVRRAEAYIEAHACEPIRLGDIAAAVDVPTRTLLDGFQRFRDYSPMELVRRRRLTRARERLQSDATAVRVADVALDCGFGHIGRFSIAYREAFGEAPSDTLQRRTGAR</sequence>
<proteinExistence type="predicted"/>
<dbReference type="InterPro" id="IPR018060">
    <property type="entry name" value="HTH_AraC"/>
</dbReference>
<dbReference type="GO" id="GO:0003700">
    <property type="term" value="F:DNA-binding transcription factor activity"/>
    <property type="evidence" value="ECO:0007669"/>
    <property type="project" value="InterPro"/>
</dbReference>